<dbReference type="GO" id="GO:0006508">
    <property type="term" value="P:proteolysis"/>
    <property type="evidence" value="ECO:0007669"/>
    <property type="project" value="InterPro"/>
</dbReference>
<dbReference type="PANTHER" id="PTHR47965:SF6">
    <property type="entry name" value="ASPARTIC PROTEINASE GIP1-RELATED"/>
    <property type="match status" value="1"/>
</dbReference>
<organism evidence="7 8">
    <name type="scientific">Clitoria ternatea</name>
    <name type="common">Butterfly pea</name>
    <dbReference type="NCBI Taxonomy" id="43366"/>
    <lineage>
        <taxon>Eukaryota</taxon>
        <taxon>Viridiplantae</taxon>
        <taxon>Streptophyta</taxon>
        <taxon>Embryophyta</taxon>
        <taxon>Tracheophyta</taxon>
        <taxon>Spermatophyta</taxon>
        <taxon>Magnoliopsida</taxon>
        <taxon>eudicotyledons</taxon>
        <taxon>Gunneridae</taxon>
        <taxon>Pentapetalae</taxon>
        <taxon>rosids</taxon>
        <taxon>fabids</taxon>
        <taxon>Fabales</taxon>
        <taxon>Fabaceae</taxon>
        <taxon>Papilionoideae</taxon>
        <taxon>50 kb inversion clade</taxon>
        <taxon>NPAAA clade</taxon>
        <taxon>indigoferoid/millettioid clade</taxon>
        <taxon>Phaseoleae</taxon>
        <taxon>Clitoria</taxon>
    </lineage>
</organism>
<dbReference type="GO" id="GO:0004190">
    <property type="term" value="F:aspartic-type endopeptidase activity"/>
    <property type="evidence" value="ECO:0007669"/>
    <property type="project" value="InterPro"/>
</dbReference>
<accession>A0AAN9K4V7</accession>
<keyword evidence="8" id="KW-1185">Reference proteome</keyword>
<dbReference type="InterPro" id="IPR032799">
    <property type="entry name" value="TAXi_C"/>
</dbReference>
<evidence type="ECO:0000256" key="1">
    <source>
        <dbReference type="ARBA" id="ARBA00004239"/>
    </source>
</evidence>
<dbReference type="PANTHER" id="PTHR47965">
    <property type="entry name" value="ASPARTYL PROTEASE-RELATED"/>
    <property type="match status" value="1"/>
</dbReference>
<feature type="signal peptide" evidence="5">
    <location>
        <begin position="1"/>
        <end position="25"/>
    </location>
</feature>
<dbReference type="GO" id="GO:0005576">
    <property type="term" value="C:extracellular region"/>
    <property type="evidence" value="ECO:0007669"/>
    <property type="project" value="UniProtKB-SubCell"/>
</dbReference>
<evidence type="ECO:0000256" key="2">
    <source>
        <dbReference type="ARBA" id="ARBA00007447"/>
    </source>
</evidence>
<evidence type="ECO:0000256" key="4">
    <source>
        <dbReference type="ARBA" id="ARBA00022729"/>
    </source>
</evidence>
<keyword evidence="3" id="KW-0964">Secreted</keyword>
<dbReference type="InterPro" id="IPR033121">
    <property type="entry name" value="PEPTIDASE_A1"/>
</dbReference>
<dbReference type="InterPro" id="IPR032861">
    <property type="entry name" value="TAXi_N"/>
</dbReference>
<evidence type="ECO:0000313" key="7">
    <source>
        <dbReference type="EMBL" id="KAK7310244.1"/>
    </source>
</evidence>
<name>A0AAN9K4V7_CLITE</name>
<dbReference type="Pfam" id="PF14543">
    <property type="entry name" value="TAXi_N"/>
    <property type="match status" value="1"/>
</dbReference>
<sequence length="454" mass="49279">MSFPVLLLNVIICTLVLYPTASVQAKVLVAPVSKDKATNLFTISVFFETTLRPTKLYLDLGFRFPWTFCDADNFNSNASSAHRIPCDPTFCRNVGVGSLTCNNCSANFPDQSDPFCVCGAFPENPVTIKTSLNDVFVDTLALPTTEGSLALIPNYTFSCSKPYIHIGLPKMATGLATVARSKLSFQSQISAALNSPNCSAICFPTSSQATGVAFFGSTGPYHAFPPNSSKIDVSKSLVFTPLVINPKSNGDTDVLFNDFPPSFRYFIGLTSIRINNKPVPVDQTLLTIDKKTGNGGTCLSTATPFTLLESSIYKAFTELFVKEAASPAFNLTPLTTPVKNFNVCYPAQDLTVTRVGPLVPAIDLVLHSRDVVWRISGANSMVRVTNKEKNVNLWCLGFLDGGVDNNTPIVIGGKQLEDNLLQFDLENDRLGFTSSLLPHSLSCDDFKVKDFANH</sequence>
<comment type="caution">
    <text evidence="7">The sequence shown here is derived from an EMBL/GenBank/DDBJ whole genome shotgun (WGS) entry which is preliminary data.</text>
</comment>
<protein>
    <recommendedName>
        <fullName evidence="6">Peptidase A1 domain-containing protein</fullName>
    </recommendedName>
</protein>
<proteinExistence type="inferred from homology"/>
<dbReference type="EMBL" id="JAYKXN010000002">
    <property type="protein sequence ID" value="KAK7310244.1"/>
    <property type="molecule type" value="Genomic_DNA"/>
</dbReference>
<dbReference type="Gene3D" id="2.40.70.10">
    <property type="entry name" value="Acid Proteases"/>
    <property type="match status" value="2"/>
</dbReference>
<dbReference type="PROSITE" id="PS51767">
    <property type="entry name" value="PEPTIDASE_A1"/>
    <property type="match status" value="1"/>
</dbReference>
<dbReference type="InterPro" id="IPR001461">
    <property type="entry name" value="Aspartic_peptidase_A1"/>
</dbReference>
<evidence type="ECO:0000313" key="8">
    <source>
        <dbReference type="Proteomes" id="UP001359559"/>
    </source>
</evidence>
<keyword evidence="4 5" id="KW-0732">Signal</keyword>
<dbReference type="FunFam" id="2.40.70.10:FF:000041">
    <property type="entry name" value="Basic 7S globulin"/>
    <property type="match status" value="1"/>
</dbReference>
<feature type="chain" id="PRO_5042960664" description="Peptidase A1 domain-containing protein" evidence="5">
    <location>
        <begin position="26"/>
        <end position="454"/>
    </location>
</feature>
<gene>
    <name evidence="7" type="ORF">RJT34_07636</name>
</gene>
<dbReference type="AlphaFoldDB" id="A0AAN9K4V7"/>
<reference evidence="7 8" key="1">
    <citation type="submission" date="2024-01" db="EMBL/GenBank/DDBJ databases">
        <title>The genomes of 5 underutilized Papilionoideae crops provide insights into root nodulation and disease resistance.</title>
        <authorList>
            <person name="Yuan L."/>
        </authorList>
    </citation>
    <scope>NUCLEOTIDE SEQUENCE [LARGE SCALE GENOMIC DNA]</scope>
    <source>
        <strain evidence="7">LY-2023</strain>
        <tissue evidence="7">Leaf</tissue>
    </source>
</reference>
<evidence type="ECO:0000256" key="5">
    <source>
        <dbReference type="SAM" id="SignalP"/>
    </source>
</evidence>
<dbReference type="SUPFAM" id="SSF50630">
    <property type="entry name" value="Acid proteases"/>
    <property type="match status" value="1"/>
</dbReference>
<comment type="subcellular location">
    <subcellularLocation>
        <location evidence="1">Secreted</location>
        <location evidence="1">Extracellular space</location>
    </subcellularLocation>
</comment>
<comment type="similarity">
    <text evidence="2">Belongs to the peptidase A1 family.</text>
</comment>
<feature type="domain" description="Peptidase A1" evidence="6">
    <location>
        <begin position="41"/>
        <end position="433"/>
    </location>
</feature>
<evidence type="ECO:0000256" key="3">
    <source>
        <dbReference type="ARBA" id="ARBA00022525"/>
    </source>
</evidence>
<dbReference type="Pfam" id="PF14541">
    <property type="entry name" value="TAXi_C"/>
    <property type="match status" value="1"/>
</dbReference>
<evidence type="ECO:0000259" key="6">
    <source>
        <dbReference type="PROSITE" id="PS51767"/>
    </source>
</evidence>
<dbReference type="Proteomes" id="UP001359559">
    <property type="component" value="Unassembled WGS sequence"/>
</dbReference>
<dbReference type="InterPro" id="IPR021109">
    <property type="entry name" value="Peptidase_aspartic_dom_sf"/>
</dbReference>